<dbReference type="SUPFAM" id="SSF109905">
    <property type="entry name" value="Surp module (SWAP domain)"/>
    <property type="match status" value="1"/>
</dbReference>
<dbReference type="Pfam" id="PF01585">
    <property type="entry name" value="G-patch"/>
    <property type="match status" value="1"/>
</dbReference>
<dbReference type="OrthoDB" id="21470at2759"/>
<dbReference type="Proteomes" id="UP000325440">
    <property type="component" value="Unassembled WGS sequence"/>
</dbReference>
<dbReference type="Pfam" id="PF25127">
    <property type="entry name" value="DUF7819"/>
    <property type="match status" value="1"/>
</dbReference>
<feature type="region of interest" description="Disordered" evidence="1">
    <location>
        <begin position="359"/>
        <end position="467"/>
    </location>
</feature>
<feature type="region of interest" description="Disordered" evidence="1">
    <location>
        <begin position="573"/>
        <end position="739"/>
    </location>
</feature>
<evidence type="ECO:0000313" key="5">
    <source>
        <dbReference type="EMBL" id="VVC27079.1"/>
    </source>
</evidence>
<dbReference type="SMART" id="SM00648">
    <property type="entry name" value="SWAP"/>
    <property type="match status" value="1"/>
</dbReference>
<reference evidence="5 6" key="1">
    <citation type="submission" date="2019-08" db="EMBL/GenBank/DDBJ databases">
        <authorList>
            <person name="Alioto T."/>
            <person name="Alioto T."/>
            <person name="Gomez Garrido J."/>
        </authorList>
    </citation>
    <scope>NUCLEOTIDE SEQUENCE [LARGE SCALE GENOMIC DNA]</scope>
</reference>
<evidence type="ECO:0000259" key="2">
    <source>
        <dbReference type="PROSITE" id="PS50128"/>
    </source>
</evidence>
<name>A0A5E4M4X9_9HEMI</name>
<feature type="compositionally biased region" description="Basic residues" evidence="1">
    <location>
        <begin position="609"/>
        <end position="633"/>
    </location>
</feature>
<evidence type="ECO:0000256" key="1">
    <source>
        <dbReference type="SAM" id="MobiDB-lite"/>
    </source>
</evidence>
<proteinExistence type="predicted"/>
<dbReference type="SUPFAM" id="SSF48464">
    <property type="entry name" value="ENTH/VHS domain"/>
    <property type="match status" value="1"/>
</dbReference>
<evidence type="ECO:0000259" key="4">
    <source>
        <dbReference type="PROSITE" id="PS51391"/>
    </source>
</evidence>
<evidence type="ECO:0000259" key="3">
    <source>
        <dbReference type="PROSITE" id="PS50174"/>
    </source>
</evidence>
<organism evidence="5 6">
    <name type="scientific">Cinara cedri</name>
    <dbReference type="NCBI Taxonomy" id="506608"/>
    <lineage>
        <taxon>Eukaryota</taxon>
        <taxon>Metazoa</taxon>
        <taxon>Ecdysozoa</taxon>
        <taxon>Arthropoda</taxon>
        <taxon>Hexapoda</taxon>
        <taxon>Insecta</taxon>
        <taxon>Pterygota</taxon>
        <taxon>Neoptera</taxon>
        <taxon>Paraneoptera</taxon>
        <taxon>Hemiptera</taxon>
        <taxon>Sternorrhyncha</taxon>
        <taxon>Aphidomorpha</taxon>
        <taxon>Aphidoidea</taxon>
        <taxon>Aphididae</taxon>
        <taxon>Lachninae</taxon>
        <taxon>Cinara</taxon>
    </lineage>
</organism>
<dbReference type="InterPro" id="IPR035967">
    <property type="entry name" value="SWAP/Surp_sf"/>
</dbReference>
<feature type="compositionally biased region" description="Basic and acidic residues" evidence="1">
    <location>
        <begin position="680"/>
        <end position="689"/>
    </location>
</feature>
<dbReference type="AlphaFoldDB" id="A0A5E4M4X9"/>
<feature type="domain" description="CID" evidence="4">
    <location>
        <begin position="169"/>
        <end position="310"/>
    </location>
</feature>
<accession>A0A5E4M4X9</accession>
<feature type="compositionally biased region" description="Polar residues" evidence="1">
    <location>
        <begin position="397"/>
        <end position="422"/>
    </location>
</feature>
<feature type="compositionally biased region" description="Pro residues" evidence="1">
    <location>
        <begin position="441"/>
        <end position="467"/>
    </location>
</feature>
<dbReference type="Pfam" id="PF01805">
    <property type="entry name" value="Surp"/>
    <property type="match status" value="1"/>
</dbReference>
<evidence type="ECO:0000313" key="6">
    <source>
        <dbReference type="Proteomes" id="UP000325440"/>
    </source>
</evidence>
<feature type="domain" description="SURP motif" evidence="2">
    <location>
        <begin position="15"/>
        <end position="57"/>
    </location>
</feature>
<dbReference type="Gene3D" id="1.10.10.790">
    <property type="entry name" value="Surp module"/>
    <property type="match status" value="1"/>
</dbReference>
<dbReference type="GO" id="GO:0006874">
    <property type="term" value="P:intracellular calcium ion homeostasis"/>
    <property type="evidence" value="ECO:0007669"/>
    <property type="project" value="TreeGrafter"/>
</dbReference>
<dbReference type="SMART" id="SM00443">
    <property type="entry name" value="G_patch"/>
    <property type="match status" value="1"/>
</dbReference>
<dbReference type="Gene3D" id="1.25.40.90">
    <property type="match status" value="1"/>
</dbReference>
<sequence length="765" mass="87307">MDIPQPPEDHELRTIIDKLAVFVARNGPEFEQMTKTKQKDNPKFEFLFGGRHFDYYLFKVTTEQAILKQNSVREMAHTAVANNTVSTQQLNMAAAAAQWLNLNQANDCQSTIVTLESLNNQQSNLQQQIAQAEQNFNSQLMILAQQQQVATEDKILSEQREWINSEAAANELSLIELSSVLEPIIKGCTKDAIANGKSWIMKQTASQRKVEVISQYLLMEVMDPNAEFSKQLHLIYLVNDTVHHCIRKSEKVLKTSLESIIVPMFCSAMMRANEDQKSKLNKLLTLWETKNHYFPETIMERLKNPDRSMTEYKSDLLEKHREAVHQLNMMMNSTLQSYRSQHQSFLAHCNNQIQSIENQKRSLEQQKQRVTPLSIPPAQDDINRQHYNEGRLPSPPLYQNNMSGYMQSDQRNYPHQTENGYQQDDPYGQSMQNCMQQPPIYNRPPPPFNQPPPNIHLQPPPSMELPDLSRPPPNFIQNNFSLPPIQPDTSSDDLLPSLPYYELPAGLMVPLIKLEESSYKPLDPDTIRLPPPAPPTERLLEAVKAFYMPPGHFAPRDSDGWEKLGLYEYYKAKNSSKKQKEDEIEAKLREKSKSPSPIVLPTLKEKSPVRKKRYRSRSRSPKQTRSPTRRVSNKKNSPPPTPNRGRRRRSPSRSPTSSPPSSQRSPTPPSFGGTGFGKTAQERLDESNKGHQLLKKMGWGGAGLGSKEQGIDTPISGGDVRDRNDQYKGVGISLNDPYENFRKSKGKAFIHRMRTRAEERMEGNA</sequence>
<dbReference type="PROSITE" id="PS50174">
    <property type="entry name" value="G_PATCH"/>
    <property type="match status" value="1"/>
</dbReference>
<dbReference type="InterPro" id="IPR006569">
    <property type="entry name" value="CID_dom"/>
</dbReference>
<dbReference type="InterPro" id="IPR056721">
    <property type="entry name" value="DUF7819"/>
</dbReference>
<dbReference type="PROSITE" id="PS51391">
    <property type="entry name" value="CID"/>
    <property type="match status" value="1"/>
</dbReference>
<dbReference type="InterPro" id="IPR000467">
    <property type="entry name" value="G_patch_dom"/>
</dbReference>
<dbReference type="GO" id="GO:0048471">
    <property type="term" value="C:perinuclear region of cytoplasm"/>
    <property type="evidence" value="ECO:0007669"/>
    <property type="project" value="TreeGrafter"/>
</dbReference>
<feature type="compositionally biased region" description="Basic and acidic residues" evidence="1">
    <location>
        <begin position="578"/>
        <end position="593"/>
    </location>
</feature>
<dbReference type="PANTHER" id="PTHR12323:SF0">
    <property type="entry name" value="CALCIUM HOMEOSTASIS ENDOPLASMIC RETICULUM PROTEIN"/>
    <property type="match status" value="1"/>
</dbReference>
<dbReference type="GO" id="GO:0006396">
    <property type="term" value="P:RNA processing"/>
    <property type="evidence" value="ECO:0007669"/>
    <property type="project" value="InterPro"/>
</dbReference>
<dbReference type="PROSITE" id="PS50128">
    <property type="entry name" value="SURP"/>
    <property type="match status" value="1"/>
</dbReference>
<feature type="compositionally biased region" description="Low complexity" evidence="1">
    <location>
        <begin position="652"/>
        <end position="665"/>
    </location>
</feature>
<dbReference type="GO" id="GO:0003723">
    <property type="term" value="F:RNA binding"/>
    <property type="evidence" value="ECO:0007669"/>
    <property type="project" value="InterPro"/>
</dbReference>
<dbReference type="Pfam" id="PF04818">
    <property type="entry name" value="CID"/>
    <property type="match status" value="1"/>
</dbReference>
<keyword evidence="6" id="KW-1185">Reference proteome</keyword>
<dbReference type="InterPro" id="IPR008942">
    <property type="entry name" value="ENTH_VHS"/>
</dbReference>
<dbReference type="InterPro" id="IPR000061">
    <property type="entry name" value="Surp"/>
</dbReference>
<dbReference type="EMBL" id="CABPRJ010000060">
    <property type="protein sequence ID" value="VVC27079.1"/>
    <property type="molecule type" value="Genomic_DNA"/>
</dbReference>
<feature type="domain" description="G-patch" evidence="3">
    <location>
        <begin position="686"/>
        <end position="735"/>
    </location>
</feature>
<protein>
    <submittedName>
        <fullName evidence="5">CID domain,RNA polymerase II-binding domain,G-patch domain,ENTH/VHS,SWAP/Surp</fullName>
    </submittedName>
</protein>
<dbReference type="PANTHER" id="PTHR12323">
    <property type="entry name" value="SR-RELATED CTD ASSOCIATED FACTOR 6"/>
    <property type="match status" value="1"/>
</dbReference>
<gene>
    <name evidence="5" type="ORF">CINCED_3A014895</name>
</gene>